<dbReference type="CDD" id="cd06225">
    <property type="entry name" value="HAMP"/>
    <property type="match status" value="1"/>
</dbReference>
<evidence type="ECO:0000256" key="4">
    <source>
        <dbReference type="ARBA" id="ARBA00022553"/>
    </source>
</evidence>
<keyword evidence="5" id="KW-0808">Transferase</keyword>
<dbReference type="SUPFAM" id="SSF158472">
    <property type="entry name" value="HAMP domain-like"/>
    <property type="match status" value="1"/>
</dbReference>
<dbReference type="Gene3D" id="6.10.340.10">
    <property type="match status" value="1"/>
</dbReference>
<dbReference type="InterPro" id="IPR003661">
    <property type="entry name" value="HisK_dim/P_dom"/>
</dbReference>
<keyword evidence="9" id="KW-0902">Two-component regulatory system</keyword>
<keyword evidence="10 11" id="KW-0472">Membrane</keyword>
<dbReference type="InterPro" id="IPR003594">
    <property type="entry name" value="HATPase_dom"/>
</dbReference>
<evidence type="ECO:0000259" key="12">
    <source>
        <dbReference type="PROSITE" id="PS50109"/>
    </source>
</evidence>
<feature type="domain" description="Histidine kinase" evidence="12">
    <location>
        <begin position="137"/>
        <end position="339"/>
    </location>
</feature>
<feature type="transmembrane region" description="Helical" evidence="11">
    <location>
        <begin position="54"/>
        <end position="75"/>
    </location>
</feature>
<name>A0ABU5N135_9BACT</name>
<evidence type="ECO:0000256" key="9">
    <source>
        <dbReference type="ARBA" id="ARBA00023012"/>
    </source>
</evidence>
<dbReference type="PANTHER" id="PTHR45436">
    <property type="entry name" value="SENSOR HISTIDINE KINASE YKOH"/>
    <property type="match status" value="1"/>
</dbReference>
<feature type="transmembrane region" description="Helical" evidence="11">
    <location>
        <begin position="12"/>
        <end position="34"/>
    </location>
</feature>
<dbReference type="Pfam" id="PF02518">
    <property type="entry name" value="HATPase_c"/>
    <property type="match status" value="1"/>
</dbReference>
<dbReference type="SUPFAM" id="SSF55874">
    <property type="entry name" value="ATPase domain of HSP90 chaperone/DNA topoisomerase II/histidine kinase"/>
    <property type="match status" value="1"/>
</dbReference>
<organism evidence="14 15">
    <name type="scientific">Pontiella agarivorans</name>
    <dbReference type="NCBI Taxonomy" id="3038953"/>
    <lineage>
        <taxon>Bacteria</taxon>
        <taxon>Pseudomonadati</taxon>
        <taxon>Kiritimatiellota</taxon>
        <taxon>Kiritimatiellia</taxon>
        <taxon>Kiritimatiellales</taxon>
        <taxon>Pontiellaceae</taxon>
        <taxon>Pontiella</taxon>
    </lineage>
</organism>
<dbReference type="GO" id="GO:0016301">
    <property type="term" value="F:kinase activity"/>
    <property type="evidence" value="ECO:0007669"/>
    <property type="project" value="UniProtKB-KW"/>
</dbReference>
<evidence type="ECO:0000256" key="8">
    <source>
        <dbReference type="ARBA" id="ARBA00022989"/>
    </source>
</evidence>
<dbReference type="InterPro" id="IPR003660">
    <property type="entry name" value="HAMP_dom"/>
</dbReference>
<keyword evidence="15" id="KW-1185">Reference proteome</keyword>
<keyword evidence="7 14" id="KW-0418">Kinase</keyword>
<evidence type="ECO:0000259" key="13">
    <source>
        <dbReference type="PROSITE" id="PS50885"/>
    </source>
</evidence>
<evidence type="ECO:0000256" key="6">
    <source>
        <dbReference type="ARBA" id="ARBA00022692"/>
    </source>
</evidence>
<dbReference type="Proteomes" id="UP001290861">
    <property type="component" value="Unassembled WGS sequence"/>
</dbReference>
<accession>A0ABU5N135</accession>
<dbReference type="PRINTS" id="PR00344">
    <property type="entry name" value="BCTRLSENSOR"/>
</dbReference>
<keyword evidence="6 11" id="KW-0812">Transmembrane</keyword>
<reference evidence="14 15" key="1">
    <citation type="journal article" date="2024" name="Appl. Environ. Microbiol.">
        <title>Pontiella agarivorans sp. nov., a novel marine anaerobic bacterium capable of degrading macroalgal polysaccharides and fixing nitrogen.</title>
        <authorList>
            <person name="Liu N."/>
            <person name="Kivenson V."/>
            <person name="Peng X."/>
            <person name="Cui Z."/>
            <person name="Lankiewicz T.S."/>
            <person name="Gosselin K.M."/>
            <person name="English C.J."/>
            <person name="Blair E.M."/>
            <person name="O'Malley M.A."/>
            <person name="Valentine D.L."/>
        </authorList>
    </citation>
    <scope>NUCLEOTIDE SEQUENCE [LARGE SCALE GENOMIC DNA]</scope>
    <source>
        <strain evidence="14 15">NLcol2</strain>
    </source>
</reference>
<sequence>MKFRKSPLRIRYFRKLILLLLSSYLIFFVILCIVEFRKAVFDPSRFNEAAHEVVVFFLVGLASMPITAFIAWRLTRQLLQPLQEMVQTAEEISGGQFSKRISLNNTYDELDQLATGFNLAFDRYETTLERLRRFSGDAAHQLRTPLAAVRSTGETALMSARTPQEYARSIEQMLEDLRQLTGMVSQLLQLARLNAGTLRKSFVSFLLADPITRVIDQFSPLAEAGKISIHHQLDTGFKLKGIPELIEQVIANLLDNAIRHVPVNGEIIVSQSGGILTIENTGPAIAEELLPYIFEEFRSSSGQNGLGLAIVKEIIELHNGSIKARNRAQGGVRFDIRLP</sequence>
<keyword evidence="8 11" id="KW-1133">Transmembrane helix</keyword>
<dbReference type="InterPro" id="IPR036890">
    <property type="entry name" value="HATPase_C_sf"/>
</dbReference>
<dbReference type="PANTHER" id="PTHR45436:SF5">
    <property type="entry name" value="SENSOR HISTIDINE KINASE TRCS"/>
    <property type="match status" value="1"/>
</dbReference>
<protein>
    <recommendedName>
        <fullName evidence="3">histidine kinase</fullName>
        <ecNumber evidence="3">2.7.13.3</ecNumber>
    </recommendedName>
</protein>
<dbReference type="InterPro" id="IPR050428">
    <property type="entry name" value="TCS_sensor_his_kinase"/>
</dbReference>
<evidence type="ECO:0000256" key="7">
    <source>
        <dbReference type="ARBA" id="ARBA00022777"/>
    </source>
</evidence>
<dbReference type="PROSITE" id="PS50885">
    <property type="entry name" value="HAMP"/>
    <property type="match status" value="1"/>
</dbReference>
<dbReference type="Pfam" id="PF00672">
    <property type="entry name" value="HAMP"/>
    <property type="match status" value="1"/>
</dbReference>
<evidence type="ECO:0000256" key="10">
    <source>
        <dbReference type="ARBA" id="ARBA00023136"/>
    </source>
</evidence>
<dbReference type="Gene3D" id="3.30.565.10">
    <property type="entry name" value="Histidine kinase-like ATPase, C-terminal domain"/>
    <property type="match status" value="1"/>
</dbReference>
<dbReference type="SMART" id="SM00388">
    <property type="entry name" value="HisKA"/>
    <property type="match status" value="1"/>
</dbReference>
<proteinExistence type="predicted"/>
<evidence type="ECO:0000256" key="2">
    <source>
        <dbReference type="ARBA" id="ARBA00004370"/>
    </source>
</evidence>
<dbReference type="Pfam" id="PF00512">
    <property type="entry name" value="HisKA"/>
    <property type="match status" value="1"/>
</dbReference>
<comment type="caution">
    <text evidence="14">The sequence shown here is derived from an EMBL/GenBank/DDBJ whole genome shotgun (WGS) entry which is preliminary data.</text>
</comment>
<dbReference type="PROSITE" id="PS50109">
    <property type="entry name" value="HIS_KIN"/>
    <property type="match status" value="1"/>
</dbReference>
<dbReference type="Gene3D" id="1.10.287.130">
    <property type="match status" value="1"/>
</dbReference>
<feature type="domain" description="HAMP" evidence="13">
    <location>
        <begin position="76"/>
        <end position="129"/>
    </location>
</feature>
<dbReference type="EC" id="2.7.13.3" evidence="3"/>
<evidence type="ECO:0000313" key="14">
    <source>
        <dbReference type="EMBL" id="MDZ8120156.1"/>
    </source>
</evidence>
<dbReference type="SMART" id="SM00304">
    <property type="entry name" value="HAMP"/>
    <property type="match status" value="1"/>
</dbReference>
<evidence type="ECO:0000256" key="3">
    <source>
        <dbReference type="ARBA" id="ARBA00012438"/>
    </source>
</evidence>
<dbReference type="InterPro" id="IPR004358">
    <property type="entry name" value="Sig_transdc_His_kin-like_C"/>
</dbReference>
<dbReference type="EMBL" id="JARVCO010000012">
    <property type="protein sequence ID" value="MDZ8120156.1"/>
    <property type="molecule type" value="Genomic_DNA"/>
</dbReference>
<dbReference type="SUPFAM" id="SSF47384">
    <property type="entry name" value="Homodimeric domain of signal transducing histidine kinase"/>
    <property type="match status" value="1"/>
</dbReference>
<gene>
    <name evidence="14" type="ORF">P9H32_16110</name>
</gene>
<evidence type="ECO:0000256" key="11">
    <source>
        <dbReference type="SAM" id="Phobius"/>
    </source>
</evidence>
<comment type="subcellular location">
    <subcellularLocation>
        <location evidence="2">Membrane</location>
    </subcellularLocation>
</comment>
<evidence type="ECO:0000313" key="15">
    <source>
        <dbReference type="Proteomes" id="UP001290861"/>
    </source>
</evidence>
<evidence type="ECO:0000256" key="1">
    <source>
        <dbReference type="ARBA" id="ARBA00000085"/>
    </source>
</evidence>
<evidence type="ECO:0000256" key="5">
    <source>
        <dbReference type="ARBA" id="ARBA00022679"/>
    </source>
</evidence>
<comment type="catalytic activity">
    <reaction evidence="1">
        <text>ATP + protein L-histidine = ADP + protein N-phospho-L-histidine.</text>
        <dbReference type="EC" id="2.7.13.3"/>
    </reaction>
</comment>
<keyword evidence="4" id="KW-0597">Phosphoprotein</keyword>
<dbReference type="SMART" id="SM00387">
    <property type="entry name" value="HATPase_c"/>
    <property type="match status" value="1"/>
</dbReference>
<dbReference type="InterPro" id="IPR005467">
    <property type="entry name" value="His_kinase_dom"/>
</dbReference>
<dbReference type="CDD" id="cd00082">
    <property type="entry name" value="HisKA"/>
    <property type="match status" value="1"/>
</dbReference>
<dbReference type="RefSeq" id="WP_322609931.1">
    <property type="nucleotide sequence ID" value="NZ_JARVCO010000012.1"/>
</dbReference>
<dbReference type="InterPro" id="IPR036097">
    <property type="entry name" value="HisK_dim/P_sf"/>
</dbReference>